<dbReference type="Gene3D" id="3.30.360.10">
    <property type="entry name" value="Dihydrodipicolinate Reductase, domain 2"/>
    <property type="match status" value="1"/>
</dbReference>
<dbReference type="Pfam" id="PF22725">
    <property type="entry name" value="GFO_IDH_MocA_C3"/>
    <property type="match status" value="1"/>
</dbReference>
<dbReference type="EMBL" id="CP024770">
    <property type="protein sequence ID" value="QGY32952.1"/>
    <property type="molecule type" value="Genomic_DNA"/>
</dbReference>
<dbReference type="InterPro" id="IPR050984">
    <property type="entry name" value="Gfo/Idh/MocA_domain"/>
</dbReference>
<sequence>MFRWGVLSTAKIGHERLYPAIQDSHYGVLTAVASRDFNKARAMADRFGAPLAFGSYEELLASDEIDGVYIPLPSSQHIEWALKAAEAGKHVLVEKPVALHAGEIDQLVEAAERHKVVISEAYMVTYHPQWAKVRELIAEGAIGNLRQVQGSFCFYTDDATDMRNQLALGGGALPDIGVYPVVTTRFATGKEPLRTQAIVKCDPASGVDTYSSVRMDFGDFELSFYVSFQLAVKQSMVFHGDKGYIELSAPFNAGLYDHERVELHNLSHTGTQVWRYPDTRQYRLQLDAFAQAAQGNDVNVFSLKNSYLNQKAIDAIYRAGEHDGWETV</sequence>
<organism evidence="5 6">
    <name type="scientific">Pantoea cypripedii</name>
    <name type="common">Pectobacterium cypripedii</name>
    <name type="synonym">Erwinia cypripedii</name>
    <dbReference type="NCBI Taxonomy" id="55209"/>
    <lineage>
        <taxon>Bacteria</taxon>
        <taxon>Pseudomonadati</taxon>
        <taxon>Pseudomonadota</taxon>
        <taxon>Gammaproteobacteria</taxon>
        <taxon>Enterobacterales</taxon>
        <taxon>Erwiniaceae</taxon>
        <taxon>Pantoea</taxon>
    </lineage>
</organism>
<feature type="domain" description="GFO/IDH/MocA-like oxidoreductase" evidence="4">
    <location>
        <begin position="130"/>
        <end position="246"/>
    </location>
</feature>
<dbReference type="AlphaFoldDB" id="A0A6B9G8V8"/>
<proteinExistence type="inferred from homology"/>
<keyword evidence="2" id="KW-0560">Oxidoreductase</keyword>
<dbReference type="GO" id="GO:0016491">
    <property type="term" value="F:oxidoreductase activity"/>
    <property type="evidence" value="ECO:0007669"/>
    <property type="project" value="UniProtKB-KW"/>
</dbReference>
<dbReference type="InterPro" id="IPR055170">
    <property type="entry name" value="GFO_IDH_MocA-like_dom"/>
</dbReference>
<dbReference type="InterPro" id="IPR000683">
    <property type="entry name" value="Gfo/Idh/MocA-like_OxRdtase_N"/>
</dbReference>
<dbReference type="Gene3D" id="3.40.50.720">
    <property type="entry name" value="NAD(P)-binding Rossmann-like Domain"/>
    <property type="match status" value="1"/>
</dbReference>
<comment type="similarity">
    <text evidence="1">Belongs to the Gfo/Idh/MocA family.</text>
</comment>
<accession>A0A6B9G8V8</accession>
<gene>
    <name evidence="5" type="ORF">CUN67_28895</name>
</gene>
<evidence type="ECO:0000259" key="4">
    <source>
        <dbReference type="Pfam" id="PF22725"/>
    </source>
</evidence>
<reference evidence="5 6" key="1">
    <citation type="submission" date="2017-11" db="EMBL/GenBank/DDBJ databases">
        <title>Genome sequence of Pantoea cypripedii NE1.</title>
        <authorList>
            <person name="Nascimento F.X."/>
        </authorList>
    </citation>
    <scope>NUCLEOTIDE SEQUENCE [LARGE SCALE GENOMIC DNA]</scope>
    <source>
        <strain evidence="5 6">NE1</strain>
        <plasmid evidence="6">pne1b</plasmid>
    </source>
</reference>
<keyword evidence="5" id="KW-0614">Plasmid</keyword>
<dbReference type="Pfam" id="PF01408">
    <property type="entry name" value="GFO_IDH_MocA"/>
    <property type="match status" value="1"/>
</dbReference>
<evidence type="ECO:0000313" key="5">
    <source>
        <dbReference type="EMBL" id="QGY32952.1"/>
    </source>
</evidence>
<evidence type="ECO:0000256" key="2">
    <source>
        <dbReference type="ARBA" id="ARBA00023002"/>
    </source>
</evidence>
<dbReference type="Proteomes" id="UP000502005">
    <property type="component" value="Plasmid pNE1B"/>
</dbReference>
<evidence type="ECO:0000313" key="6">
    <source>
        <dbReference type="Proteomes" id="UP000502005"/>
    </source>
</evidence>
<evidence type="ECO:0000259" key="3">
    <source>
        <dbReference type="Pfam" id="PF01408"/>
    </source>
</evidence>
<dbReference type="GO" id="GO:0000166">
    <property type="term" value="F:nucleotide binding"/>
    <property type="evidence" value="ECO:0007669"/>
    <property type="project" value="InterPro"/>
</dbReference>
<geneLocation type="plasmid" evidence="6">
    <name>pne1b</name>
</geneLocation>
<dbReference type="RefSeq" id="WP_208718926.1">
    <property type="nucleotide sequence ID" value="NZ_CP024770.1"/>
</dbReference>
<evidence type="ECO:0000256" key="1">
    <source>
        <dbReference type="ARBA" id="ARBA00010928"/>
    </source>
</evidence>
<dbReference type="PANTHER" id="PTHR22604">
    <property type="entry name" value="OXIDOREDUCTASES"/>
    <property type="match status" value="1"/>
</dbReference>
<feature type="domain" description="Gfo/Idh/MocA-like oxidoreductase N-terminal" evidence="3">
    <location>
        <begin position="2"/>
        <end position="121"/>
    </location>
</feature>
<dbReference type="SUPFAM" id="SSF55347">
    <property type="entry name" value="Glyceraldehyde-3-phosphate dehydrogenase-like, C-terminal domain"/>
    <property type="match status" value="1"/>
</dbReference>
<protein>
    <submittedName>
        <fullName evidence="5">Oxidoreductase</fullName>
    </submittedName>
</protein>
<name>A0A6B9G8V8_PANCY</name>
<dbReference type="SUPFAM" id="SSF51735">
    <property type="entry name" value="NAD(P)-binding Rossmann-fold domains"/>
    <property type="match status" value="1"/>
</dbReference>
<dbReference type="InterPro" id="IPR036291">
    <property type="entry name" value="NAD(P)-bd_dom_sf"/>
</dbReference>
<dbReference type="PANTHER" id="PTHR22604:SF105">
    <property type="entry name" value="TRANS-1,2-DIHYDROBENZENE-1,2-DIOL DEHYDROGENASE"/>
    <property type="match status" value="1"/>
</dbReference>